<dbReference type="Pfam" id="PF00202">
    <property type="entry name" value="Aminotran_3"/>
    <property type="match status" value="1"/>
</dbReference>
<accession>A0AAU8JPL0</accession>
<dbReference type="PROSITE" id="PS00600">
    <property type="entry name" value="AA_TRANSFER_CLASS_3"/>
    <property type="match status" value="1"/>
</dbReference>
<gene>
    <name evidence="6" type="ORF">ABWK59_01900</name>
</gene>
<evidence type="ECO:0000256" key="1">
    <source>
        <dbReference type="ARBA" id="ARBA00001933"/>
    </source>
</evidence>
<protein>
    <submittedName>
        <fullName evidence="6">Aspartate aminotransferase family protein</fullName>
    </submittedName>
</protein>
<dbReference type="InterPro" id="IPR049704">
    <property type="entry name" value="Aminotrans_3_PPA_site"/>
</dbReference>
<dbReference type="InterPro" id="IPR015421">
    <property type="entry name" value="PyrdxlP-dep_Trfase_major"/>
</dbReference>
<dbReference type="EMBL" id="CP159872">
    <property type="protein sequence ID" value="XCM77775.1"/>
    <property type="molecule type" value="Genomic_DNA"/>
</dbReference>
<dbReference type="PIRSF" id="PIRSF000521">
    <property type="entry name" value="Transaminase_4ab_Lys_Orn"/>
    <property type="match status" value="1"/>
</dbReference>
<name>A0AAU8JPL0_9ACTN</name>
<dbReference type="InterPro" id="IPR005814">
    <property type="entry name" value="Aminotrans_3"/>
</dbReference>
<dbReference type="PANTHER" id="PTHR11986:SF79">
    <property type="entry name" value="ACETYLORNITHINE AMINOTRANSFERASE, MITOCHONDRIAL"/>
    <property type="match status" value="1"/>
</dbReference>
<dbReference type="CDD" id="cd00610">
    <property type="entry name" value="OAT_like"/>
    <property type="match status" value="1"/>
</dbReference>
<keyword evidence="4 5" id="KW-0663">Pyridoxal phosphate</keyword>
<dbReference type="InterPro" id="IPR050103">
    <property type="entry name" value="Class-III_PLP-dep_AT"/>
</dbReference>
<dbReference type="InterPro" id="IPR015424">
    <property type="entry name" value="PyrdxlP-dep_Trfase"/>
</dbReference>
<dbReference type="PANTHER" id="PTHR11986">
    <property type="entry name" value="AMINOTRANSFERASE CLASS III"/>
    <property type="match status" value="1"/>
</dbReference>
<comment type="cofactor">
    <cofactor evidence="1">
        <name>pyridoxal 5'-phosphate</name>
        <dbReference type="ChEBI" id="CHEBI:597326"/>
    </cofactor>
</comment>
<reference evidence="6" key="1">
    <citation type="submission" date="2024-06" db="EMBL/GenBank/DDBJ databases">
        <title>The genome sequences of Kitasatospora sp. strain HUAS MG31.</title>
        <authorList>
            <person name="Mo P."/>
        </authorList>
    </citation>
    <scope>NUCLEOTIDE SEQUENCE</scope>
    <source>
        <strain evidence="6">HUAS MG31</strain>
    </source>
</reference>
<dbReference type="SUPFAM" id="SSF53383">
    <property type="entry name" value="PLP-dependent transferases"/>
    <property type="match status" value="1"/>
</dbReference>
<evidence type="ECO:0000256" key="2">
    <source>
        <dbReference type="ARBA" id="ARBA00022576"/>
    </source>
</evidence>
<dbReference type="GO" id="GO:0008483">
    <property type="term" value="F:transaminase activity"/>
    <property type="evidence" value="ECO:0007669"/>
    <property type="project" value="UniProtKB-KW"/>
</dbReference>
<sequence length="431" mass="46188">MDERGAGYAAGGPGGDPQRVAQYRLGDAELVRGEGVRCWDSAGREYLDCVSGTFNLLLGHGHPEVLAAVREQSERLLFASSSFRTGPTDQVMEELVRISPANLTRVNLRSSGGSTANEGAIKIAQWHTGRRDVIVPFRGHVGQTLAAAGLNGSARMRAPFPYRFPGAVHVPGPYCFRCFYRQTPDTCGMLCVQRIEEFIDYASSGSVACVIIEPISGVGGNVVPPPGYLRELRSFCDARGIVLIFDEIQTGLGRTGEMFAADLLGVQPHMMTLSKGLTGSGLPLAAVLTEERMADWDRSLHGFTHGGHTLSAAAAVKTLEIVQRPGFLENVRASGAVLLDRLRRLQQDHPVIGDVRGPGLMLGVELVEPDGGKAVAKAHAYQRALERRGVLTRVSEHGLGNVIELRPPLVLTPAEAQLVADRFGEALAAVA</sequence>
<comment type="similarity">
    <text evidence="5">Belongs to the class-III pyridoxal-phosphate-dependent aminotransferase family.</text>
</comment>
<organism evidence="6">
    <name type="scientific">Kitasatospora camelliae</name>
    <dbReference type="NCBI Taxonomy" id="3156397"/>
    <lineage>
        <taxon>Bacteria</taxon>
        <taxon>Bacillati</taxon>
        <taxon>Actinomycetota</taxon>
        <taxon>Actinomycetes</taxon>
        <taxon>Kitasatosporales</taxon>
        <taxon>Streptomycetaceae</taxon>
        <taxon>Kitasatospora</taxon>
    </lineage>
</organism>
<dbReference type="Gene3D" id="3.90.1150.10">
    <property type="entry name" value="Aspartate Aminotransferase, domain 1"/>
    <property type="match status" value="1"/>
</dbReference>
<dbReference type="AlphaFoldDB" id="A0AAU8JPL0"/>
<evidence type="ECO:0000256" key="4">
    <source>
        <dbReference type="ARBA" id="ARBA00022898"/>
    </source>
</evidence>
<dbReference type="KEGG" id="kcm:ABWK59_01900"/>
<keyword evidence="3" id="KW-0808">Transferase</keyword>
<evidence type="ECO:0000256" key="5">
    <source>
        <dbReference type="RuleBase" id="RU003560"/>
    </source>
</evidence>
<dbReference type="GO" id="GO:0042802">
    <property type="term" value="F:identical protein binding"/>
    <property type="evidence" value="ECO:0007669"/>
    <property type="project" value="TreeGrafter"/>
</dbReference>
<dbReference type="RefSeq" id="WP_354637475.1">
    <property type="nucleotide sequence ID" value="NZ_CP159872.1"/>
</dbReference>
<proteinExistence type="inferred from homology"/>
<dbReference type="Gene3D" id="3.40.640.10">
    <property type="entry name" value="Type I PLP-dependent aspartate aminotransferase-like (Major domain)"/>
    <property type="match status" value="1"/>
</dbReference>
<evidence type="ECO:0000256" key="3">
    <source>
        <dbReference type="ARBA" id="ARBA00022679"/>
    </source>
</evidence>
<evidence type="ECO:0000313" key="6">
    <source>
        <dbReference type="EMBL" id="XCM77775.1"/>
    </source>
</evidence>
<dbReference type="GO" id="GO:0030170">
    <property type="term" value="F:pyridoxal phosphate binding"/>
    <property type="evidence" value="ECO:0007669"/>
    <property type="project" value="InterPro"/>
</dbReference>
<dbReference type="InterPro" id="IPR015422">
    <property type="entry name" value="PyrdxlP-dep_Trfase_small"/>
</dbReference>
<keyword evidence="2 6" id="KW-0032">Aminotransferase</keyword>